<gene>
    <name evidence="2" type="ORF">SYNPS1DRAFT_16575</name>
</gene>
<accession>A0A4V1J1F0</accession>
<evidence type="ECO:0000313" key="2">
    <source>
        <dbReference type="EMBL" id="RKP24829.1"/>
    </source>
</evidence>
<dbReference type="Proteomes" id="UP000278143">
    <property type="component" value="Unassembled WGS sequence"/>
</dbReference>
<feature type="non-terminal residue" evidence="2">
    <location>
        <position position="1"/>
    </location>
</feature>
<dbReference type="OrthoDB" id="417037at2759"/>
<keyword evidence="1" id="KW-0472">Membrane</keyword>
<feature type="transmembrane region" description="Helical" evidence="1">
    <location>
        <begin position="45"/>
        <end position="65"/>
    </location>
</feature>
<dbReference type="InterPro" id="IPR037185">
    <property type="entry name" value="EmrE-like"/>
</dbReference>
<evidence type="ECO:0000256" key="1">
    <source>
        <dbReference type="SAM" id="Phobius"/>
    </source>
</evidence>
<reference evidence="3" key="1">
    <citation type="journal article" date="2018" name="Nat. Microbiol.">
        <title>Leveraging single-cell genomics to expand the fungal tree of life.</title>
        <authorList>
            <person name="Ahrendt S.R."/>
            <person name="Quandt C.A."/>
            <person name="Ciobanu D."/>
            <person name="Clum A."/>
            <person name="Salamov A."/>
            <person name="Andreopoulos B."/>
            <person name="Cheng J.F."/>
            <person name="Woyke T."/>
            <person name="Pelin A."/>
            <person name="Henrissat B."/>
            <person name="Reynolds N.K."/>
            <person name="Benny G.L."/>
            <person name="Smith M.E."/>
            <person name="James T.Y."/>
            <person name="Grigoriev I.V."/>
        </authorList>
    </citation>
    <scope>NUCLEOTIDE SEQUENCE [LARGE SCALE GENOMIC DNA]</scope>
    <source>
        <strain evidence="3">Benny S71-1</strain>
    </source>
</reference>
<keyword evidence="1" id="KW-1133">Transmembrane helix</keyword>
<keyword evidence="1" id="KW-0812">Transmembrane</keyword>
<protein>
    <recommendedName>
        <fullName evidence="4">GMT</fullName>
    </recommendedName>
</protein>
<dbReference type="EMBL" id="KZ990016">
    <property type="protein sequence ID" value="RKP24829.1"/>
    <property type="molecule type" value="Genomic_DNA"/>
</dbReference>
<dbReference type="SUPFAM" id="SSF103481">
    <property type="entry name" value="Multidrug resistance efflux transporter EmrE"/>
    <property type="match status" value="1"/>
</dbReference>
<keyword evidence="3" id="KW-1185">Reference proteome</keyword>
<evidence type="ECO:0000313" key="3">
    <source>
        <dbReference type="Proteomes" id="UP000278143"/>
    </source>
</evidence>
<sequence length="87" mass="9391">GVASFAISYASAWCIRKTNSTTYSMAGALNKLPIAMFAMLYFDDAVNLGGVVAVMLGFLAGLLYTRAKTSQQQSKETASYIPMHNKD</sequence>
<name>A0A4V1J1F0_9FUNG</name>
<proteinExistence type="predicted"/>
<organism evidence="2 3">
    <name type="scientific">Syncephalis pseudoplumigaleata</name>
    <dbReference type="NCBI Taxonomy" id="1712513"/>
    <lineage>
        <taxon>Eukaryota</taxon>
        <taxon>Fungi</taxon>
        <taxon>Fungi incertae sedis</taxon>
        <taxon>Zoopagomycota</taxon>
        <taxon>Zoopagomycotina</taxon>
        <taxon>Zoopagomycetes</taxon>
        <taxon>Zoopagales</taxon>
        <taxon>Piptocephalidaceae</taxon>
        <taxon>Syncephalis</taxon>
    </lineage>
</organism>
<evidence type="ECO:0008006" key="4">
    <source>
        <dbReference type="Google" id="ProtNLM"/>
    </source>
</evidence>
<dbReference type="AlphaFoldDB" id="A0A4V1J1F0"/>